<dbReference type="Proteomes" id="UP000001861">
    <property type="component" value="Unassembled WGS sequence"/>
</dbReference>
<dbReference type="OMA" id="GWGQEVD"/>
<feature type="compositionally biased region" description="Low complexity" evidence="8">
    <location>
        <begin position="47"/>
        <end position="82"/>
    </location>
</feature>
<dbReference type="PRINTS" id="PR00971">
    <property type="entry name" value="RIBOSOMALS10"/>
</dbReference>
<dbReference type="KEGG" id="cci:CC1G_02681"/>
<feature type="compositionally biased region" description="Gly residues" evidence="8">
    <location>
        <begin position="33"/>
        <end position="46"/>
    </location>
</feature>
<dbReference type="PANTHER" id="PTHR11700">
    <property type="entry name" value="30S RIBOSOMAL PROTEIN S10 FAMILY MEMBER"/>
    <property type="match status" value="1"/>
</dbReference>
<evidence type="ECO:0000256" key="4">
    <source>
        <dbReference type="ARBA" id="ARBA00035261"/>
    </source>
</evidence>
<dbReference type="InterPro" id="IPR001848">
    <property type="entry name" value="Ribosomal_uS10"/>
</dbReference>
<dbReference type="SMART" id="SM01403">
    <property type="entry name" value="Ribosomal_S10"/>
    <property type="match status" value="1"/>
</dbReference>
<protein>
    <recommendedName>
        <fullName evidence="4">Small ribosomal subunit protein uS10m</fullName>
    </recommendedName>
    <alternativeName>
        <fullName evidence="5">37S ribosomal protein S10, mitochondrial</fullName>
    </alternativeName>
</protein>
<evidence type="ECO:0000256" key="2">
    <source>
        <dbReference type="ARBA" id="ARBA00022980"/>
    </source>
</evidence>
<dbReference type="SUPFAM" id="SSF54999">
    <property type="entry name" value="Ribosomal protein S10"/>
    <property type="match status" value="1"/>
</dbReference>
<gene>
    <name evidence="10" type="ORF">CC1G_02681</name>
</gene>
<sequence length="347" mass="37053">MLLRASLGSRTRSWAAPSVARWARYQSSTAGSPGAGPGAAGAGAGAGQPAQQPSATPEAELASSKPAEAAKAGGANANAPGATVQRTPQEADAAVDKMLEDAVLNAYKTIEAEMEKPEMTKVEGYDGPITNAALPPNAKYNPADLPLPPPSSTTTSPSSRKPLTEEQWSATLIHGRSTLEPLYHPAPYHIPVASLHLRSYHPKLLDFFSHFAAHAAAALGIPISKTAHLPTQRSLWTVPRSPFAHKKSQENFERRTHKRAIKAWDAAPEVVDRWCDYLRRHSMAGVGLKVTRWDRMPLGLGAGKEGEGEAELSAKARMEIEQRPSEAVKVLAEKIVKKEGGKVKPAA</sequence>
<dbReference type="InterPro" id="IPR036838">
    <property type="entry name" value="Ribosomal_uS10_dom_sf"/>
</dbReference>
<evidence type="ECO:0000256" key="8">
    <source>
        <dbReference type="SAM" id="MobiDB-lite"/>
    </source>
</evidence>
<reference evidence="10 11" key="1">
    <citation type="journal article" date="2010" name="Proc. Natl. Acad. Sci. U.S.A.">
        <title>Insights into evolution of multicellular fungi from the assembled chromosomes of the mushroom Coprinopsis cinerea (Coprinus cinereus).</title>
        <authorList>
            <person name="Stajich J.E."/>
            <person name="Wilke S.K."/>
            <person name="Ahren D."/>
            <person name="Au C.H."/>
            <person name="Birren B.W."/>
            <person name="Borodovsky M."/>
            <person name="Burns C."/>
            <person name="Canback B."/>
            <person name="Casselton L.A."/>
            <person name="Cheng C.K."/>
            <person name="Deng J."/>
            <person name="Dietrich F.S."/>
            <person name="Fargo D.C."/>
            <person name="Farman M.L."/>
            <person name="Gathman A.C."/>
            <person name="Goldberg J."/>
            <person name="Guigo R."/>
            <person name="Hoegger P.J."/>
            <person name="Hooker J.B."/>
            <person name="Huggins A."/>
            <person name="James T.Y."/>
            <person name="Kamada T."/>
            <person name="Kilaru S."/>
            <person name="Kodira C."/>
            <person name="Kues U."/>
            <person name="Kupfer D."/>
            <person name="Kwan H.S."/>
            <person name="Lomsadze A."/>
            <person name="Li W."/>
            <person name="Lilly W.W."/>
            <person name="Ma L.J."/>
            <person name="Mackey A.J."/>
            <person name="Manning G."/>
            <person name="Martin F."/>
            <person name="Muraguchi H."/>
            <person name="Natvig D.O."/>
            <person name="Palmerini H."/>
            <person name="Ramesh M.A."/>
            <person name="Rehmeyer C.J."/>
            <person name="Roe B.A."/>
            <person name="Shenoy N."/>
            <person name="Stanke M."/>
            <person name="Ter-Hovhannisyan V."/>
            <person name="Tunlid A."/>
            <person name="Velagapudi R."/>
            <person name="Vision T.J."/>
            <person name="Zeng Q."/>
            <person name="Zolan M.E."/>
            <person name="Pukkila P.J."/>
        </authorList>
    </citation>
    <scope>NUCLEOTIDE SEQUENCE [LARGE SCALE GENOMIC DNA]</scope>
    <source>
        <strain evidence="11">Okayama-7 / 130 / ATCC MYA-4618 / FGSC 9003</strain>
    </source>
</reference>
<dbReference type="VEuPathDB" id="FungiDB:CC1G_02681"/>
<dbReference type="eggNOG" id="KOG3321">
    <property type="taxonomic scope" value="Eukaryota"/>
</dbReference>
<keyword evidence="11" id="KW-1185">Reference proteome</keyword>
<dbReference type="RefSeq" id="XP_001840218.2">
    <property type="nucleotide sequence ID" value="XM_001840166.2"/>
</dbReference>
<dbReference type="GO" id="GO:0006412">
    <property type="term" value="P:translation"/>
    <property type="evidence" value="ECO:0007669"/>
    <property type="project" value="InterPro"/>
</dbReference>
<feature type="region of interest" description="Disordered" evidence="8">
    <location>
        <begin position="118"/>
        <end position="164"/>
    </location>
</feature>
<comment type="function">
    <text evidence="6">Involved in mitochondrial genome encoded proteins translation. Involved in the binding of tRNA to the ribosomes.</text>
</comment>
<dbReference type="HAMAP" id="MF_00508">
    <property type="entry name" value="Ribosomal_uS10"/>
    <property type="match status" value="1"/>
</dbReference>
<comment type="similarity">
    <text evidence="1">Belongs to the universal ribosomal protein uS10 family.</text>
</comment>
<dbReference type="GO" id="GO:0005840">
    <property type="term" value="C:ribosome"/>
    <property type="evidence" value="ECO:0007669"/>
    <property type="project" value="UniProtKB-KW"/>
</dbReference>
<dbReference type="GeneID" id="6016850"/>
<accession>A8PBM2</accession>
<comment type="caution">
    <text evidence="10">The sequence shown here is derived from an EMBL/GenBank/DDBJ whole genome shotgun (WGS) entry which is preliminary data.</text>
</comment>
<organism evidence="10 11">
    <name type="scientific">Coprinopsis cinerea (strain Okayama-7 / 130 / ATCC MYA-4618 / FGSC 9003)</name>
    <name type="common">Inky cap fungus</name>
    <name type="synonym">Hormographiella aspergillata</name>
    <dbReference type="NCBI Taxonomy" id="240176"/>
    <lineage>
        <taxon>Eukaryota</taxon>
        <taxon>Fungi</taxon>
        <taxon>Dikarya</taxon>
        <taxon>Basidiomycota</taxon>
        <taxon>Agaricomycotina</taxon>
        <taxon>Agaricomycetes</taxon>
        <taxon>Agaricomycetidae</taxon>
        <taxon>Agaricales</taxon>
        <taxon>Agaricineae</taxon>
        <taxon>Psathyrellaceae</taxon>
        <taxon>Coprinopsis</taxon>
    </lineage>
</organism>
<evidence type="ECO:0000256" key="6">
    <source>
        <dbReference type="ARBA" id="ARBA00057689"/>
    </source>
</evidence>
<evidence type="ECO:0000313" key="10">
    <source>
        <dbReference type="EMBL" id="EAU81665.2"/>
    </source>
</evidence>
<comment type="subunit">
    <text evidence="7">Part of the mitochondrial small ribosomal subunit.</text>
</comment>
<evidence type="ECO:0000313" key="11">
    <source>
        <dbReference type="Proteomes" id="UP000001861"/>
    </source>
</evidence>
<dbReference type="OrthoDB" id="366214at2759"/>
<dbReference type="Pfam" id="PF00338">
    <property type="entry name" value="Ribosomal_S10"/>
    <property type="match status" value="1"/>
</dbReference>
<evidence type="ECO:0000256" key="7">
    <source>
        <dbReference type="ARBA" id="ARBA00065857"/>
    </source>
</evidence>
<dbReference type="GO" id="GO:1990904">
    <property type="term" value="C:ribonucleoprotein complex"/>
    <property type="evidence" value="ECO:0007669"/>
    <property type="project" value="UniProtKB-KW"/>
</dbReference>
<dbReference type="GO" id="GO:0003735">
    <property type="term" value="F:structural constituent of ribosome"/>
    <property type="evidence" value="ECO:0007669"/>
    <property type="project" value="InterPro"/>
</dbReference>
<dbReference type="STRING" id="240176.A8PBM2"/>
<dbReference type="HOGENOM" id="CLU_799296_0_0_1"/>
<name>A8PBM2_COPC7</name>
<dbReference type="InterPro" id="IPR027486">
    <property type="entry name" value="Ribosomal_uS10_dom"/>
</dbReference>
<evidence type="ECO:0000256" key="5">
    <source>
        <dbReference type="ARBA" id="ARBA00042916"/>
    </source>
</evidence>
<dbReference type="Gene3D" id="3.30.70.600">
    <property type="entry name" value="Ribosomal protein S10 domain"/>
    <property type="match status" value="1"/>
</dbReference>
<evidence type="ECO:0000256" key="3">
    <source>
        <dbReference type="ARBA" id="ARBA00023274"/>
    </source>
</evidence>
<feature type="region of interest" description="Disordered" evidence="8">
    <location>
        <begin position="24"/>
        <end position="92"/>
    </location>
</feature>
<dbReference type="InParanoid" id="A8PBM2"/>
<keyword evidence="3" id="KW-0687">Ribonucleoprotein</keyword>
<evidence type="ECO:0000256" key="1">
    <source>
        <dbReference type="ARBA" id="ARBA00007102"/>
    </source>
</evidence>
<keyword evidence="2" id="KW-0689">Ribosomal protein</keyword>
<feature type="domain" description="Small ribosomal subunit protein uS10" evidence="9">
    <location>
        <begin position="194"/>
        <end position="291"/>
    </location>
</feature>
<dbReference type="EMBL" id="AACS02000004">
    <property type="protein sequence ID" value="EAU81665.2"/>
    <property type="molecule type" value="Genomic_DNA"/>
</dbReference>
<dbReference type="FunFam" id="3.30.70.600:FF:000003">
    <property type="entry name" value="30S ribosomal protein S10"/>
    <property type="match status" value="1"/>
</dbReference>
<dbReference type="AlphaFoldDB" id="A8PBM2"/>
<evidence type="ECO:0000259" key="9">
    <source>
        <dbReference type="SMART" id="SM01403"/>
    </source>
</evidence>
<proteinExistence type="inferred from homology"/>